<gene>
    <name evidence="2" type="ORF">LNKW23_12720</name>
</gene>
<dbReference type="RefSeq" id="WP_285670804.1">
    <property type="nucleotide sequence ID" value="NZ_BSYI01000007.1"/>
</dbReference>
<dbReference type="EMBL" id="BSYI01000007">
    <property type="protein sequence ID" value="GMG82059.1"/>
    <property type="molecule type" value="Genomic_DNA"/>
</dbReference>
<dbReference type="Pfam" id="PF06776">
    <property type="entry name" value="IalB"/>
    <property type="match status" value="1"/>
</dbReference>
<accession>A0ABQ6LIS9</accession>
<sequence length="172" mass="18243">MTKLFLAVALIVAGALPVAAQTQNRVEVQRDWAVFEATLDNNKICWIASRPTKSVALRGGKQVQVNRGDIFLMVAVRPADSVKNEISFIAGYPFKKGSKVEAKIGAATYAMSTSGENAWLSGPAEDAKMVTAFKGGVDAVVEGLSARGTTTVDTFSLLGFTAALDSAQKRCK</sequence>
<feature type="signal peptide" evidence="1">
    <location>
        <begin position="1"/>
        <end position="20"/>
    </location>
</feature>
<name>A0ABQ6LIS9_9RHOB</name>
<dbReference type="InterPro" id="IPR010642">
    <property type="entry name" value="Invasion_prot_B"/>
</dbReference>
<reference evidence="2 3" key="1">
    <citation type="submission" date="2023-04" db="EMBL/GenBank/DDBJ databases">
        <title>Marinoamorphus aggregata gen. nov., sp. Nov., isolate from tissue of brittle star Ophioplocus japonicus.</title>
        <authorList>
            <person name="Kawano K."/>
            <person name="Sawayama S."/>
            <person name="Nakagawa S."/>
        </authorList>
    </citation>
    <scope>NUCLEOTIDE SEQUENCE [LARGE SCALE GENOMIC DNA]</scope>
    <source>
        <strain evidence="2 3">NKW23</strain>
    </source>
</reference>
<keyword evidence="3" id="KW-1185">Reference proteome</keyword>
<dbReference type="Gene3D" id="2.60.40.1880">
    <property type="entry name" value="Invasion associated locus B (IalB) protein"/>
    <property type="match status" value="1"/>
</dbReference>
<proteinExistence type="predicted"/>
<protein>
    <submittedName>
        <fullName evidence="2">Invasion associated locus B family protein</fullName>
    </submittedName>
</protein>
<dbReference type="InterPro" id="IPR038696">
    <property type="entry name" value="IalB_sf"/>
</dbReference>
<keyword evidence="1" id="KW-0732">Signal</keyword>
<comment type="caution">
    <text evidence="2">The sequence shown here is derived from an EMBL/GenBank/DDBJ whole genome shotgun (WGS) entry which is preliminary data.</text>
</comment>
<evidence type="ECO:0000313" key="2">
    <source>
        <dbReference type="EMBL" id="GMG82059.1"/>
    </source>
</evidence>
<dbReference type="Proteomes" id="UP001239909">
    <property type="component" value="Unassembled WGS sequence"/>
</dbReference>
<feature type="chain" id="PRO_5045358590" evidence="1">
    <location>
        <begin position="21"/>
        <end position="172"/>
    </location>
</feature>
<organism evidence="2 3">
    <name type="scientific">Paralimibaculum aggregatum</name>
    <dbReference type="NCBI Taxonomy" id="3036245"/>
    <lineage>
        <taxon>Bacteria</taxon>
        <taxon>Pseudomonadati</taxon>
        <taxon>Pseudomonadota</taxon>
        <taxon>Alphaproteobacteria</taxon>
        <taxon>Rhodobacterales</taxon>
        <taxon>Paracoccaceae</taxon>
        <taxon>Paralimibaculum</taxon>
    </lineage>
</organism>
<evidence type="ECO:0000313" key="3">
    <source>
        <dbReference type="Proteomes" id="UP001239909"/>
    </source>
</evidence>
<evidence type="ECO:0000256" key="1">
    <source>
        <dbReference type="SAM" id="SignalP"/>
    </source>
</evidence>